<dbReference type="KEGG" id="spu:115928735"/>
<reference evidence="11" key="1">
    <citation type="submission" date="2015-02" db="EMBL/GenBank/DDBJ databases">
        <title>Genome sequencing for Strongylocentrotus purpuratus.</title>
        <authorList>
            <person name="Murali S."/>
            <person name="Liu Y."/>
            <person name="Vee V."/>
            <person name="English A."/>
            <person name="Wang M."/>
            <person name="Skinner E."/>
            <person name="Han Y."/>
            <person name="Muzny D.M."/>
            <person name="Worley K.C."/>
            <person name="Gibbs R.A."/>
        </authorList>
    </citation>
    <scope>NUCLEOTIDE SEQUENCE</scope>
</reference>
<dbReference type="SUPFAM" id="SSF81321">
    <property type="entry name" value="Family A G protein-coupled receptor-like"/>
    <property type="match status" value="1"/>
</dbReference>
<evidence type="ECO:0000259" key="8">
    <source>
        <dbReference type="PROSITE" id="PS50221"/>
    </source>
</evidence>
<dbReference type="InterPro" id="IPR000832">
    <property type="entry name" value="GPCR_2_secretin-like"/>
</dbReference>
<dbReference type="PANTHER" id="PTHR47767:SF1">
    <property type="entry name" value="ADHESION G PROTEIN-COUPLED RECEPTOR G7"/>
    <property type="match status" value="1"/>
</dbReference>
<comment type="subcellular location">
    <subcellularLocation>
        <location evidence="1">Membrane</location>
        <topology evidence="1">Multi-pass membrane protein</topology>
    </subcellularLocation>
</comment>
<dbReference type="PANTHER" id="PTHR47767">
    <property type="entry name" value="ADHESION G PROTEIN-COUPLED RECEPTOR G7"/>
    <property type="match status" value="1"/>
</dbReference>
<dbReference type="InterPro" id="IPR046338">
    <property type="entry name" value="GAIN_dom_sf"/>
</dbReference>
<feature type="transmembrane region" description="Helical" evidence="7">
    <location>
        <begin position="467"/>
        <end position="485"/>
    </location>
</feature>
<dbReference type="GO" id="GO:0016020">
    <property type="term" value="C:membrane"/>
    <property type="evidence" value="ECO:0007669"/>
    <property type="project" value="UniProtKB-SubCell"/>
</dbReference>
<dbReference type="InterPro" id="IPR017981">
    <property type="entry name" value="GPCR_2-like_7TM"/>
</dbReference>
<dbReference type="GeneID" id="115928735"/>
<evidence type="ECO:0000256" key="2">
    <source>
        <dbReference type="ARBA" id="ARBA00022692"/>
    </source>
</evidence>
<dbReference type="InterPro" id="IPR053066">
    <property type="entry name" value="ADGR_G7"/>
</dbReference>
<evidence type="ECO:0000256" key="3">
    <source>
        <dbReference type="ARBA" id="ARBA00022989"/>
    </source>
</evidence>
<feature type="domain" description="G-protein coupled receptors family 2 profile 2" evidence="9">
    <location>
        <begin position="269"/>
        <end position="515"/>
    </location>
</feature>
<protein>
    <submittedName>
        <fullName evidence="10">Uncharacterized protein</fullName>
    </submittedName>
</protein>
<feature type="transmembrane region" description="Helical" evidence="7">
    <location>
        <begin position="491"/>
        <end position="513"/>
    </location>
</feature>
<dbReference type="Pfam" id="PF01825">
    <property type="entry name" value="GPS"/>
    <property type="match status" value="1"/>
</dbReference>
<evidence type="ECO:0000256" key="4">
    <source>
        <dbReference type="ARBA" id="ARBA00023136"/>
    </source>
</evidence>
<dbReference type="Gene3D" id="2.60.220.50">
    <property type="match status" value="1"/>
</dbReference>
<dbReference type="GO" id="GO:0004930">
    <property type="term" value="F:G protein-coupled receptor activity"/>
    <property type="evidence" value="ECO:0007669"/>
    <property type="project" value="InterPro"/>
</dbReference>
<dbReference type="EnsemblMetazoa" id="XM_030996579">
    <property type="protein sequence ID" value="XP_030852439"/>
    <property type="gene ID" value="LOC115928735"/>
</dbReference>
<evidence type="ECO:0000256" key="5">
    <source>
        <dbReference type="ARBA" id="ARBA00023157"/>
    </source>
</evidence>
<feature type="domain" description="GAIN-B" evidence="8">
    <location>
        <begin position="102"/>
        <end position="264"/>
    </location>
</feature>
<dbReference type="PROSITE" id="PS50221">
    <property type="entry name" value="GAIN_B"/>
    <property type="match status" value="1"/>
</dbReference>
<keyword evidence="11" id="KW-1185">Reference proteome</keyword>
<evidence type="ECO:0000313" key="10">
    <source>
        <dbReference type="EnsemblMetazoa" id="XP_030852439"/>
    </source>
</evidence>
<dbReference type="SMART" id="SM00303">
    <property type="entry name" value="GPS"/>
    <property type="match status" value="1"/>
</dbReference>
<keyword evidence="2 7" id="KW-0812">Transmembrane</keyword>
<dbReference type="PROSITE" id="PS50261">
    <property type="entry name" value="G_PROTEIN_RECEP_F2_4"/>
    <property type="match status" value="1"/>
</dbReference>
<proteinExistence type="predicted"/>
<feature type="transmembrane region" description="Helical" evidence="7">
    <location>
        <begin position="377"/>
        <end position="395"/>
    </location>
</feature>
<dbReference type="InParanoid" id="A0A7M7T441"/>
<keyword evidence="3 7" id="KW-1133">Transmembrane helix</keyword>
<dbReference type="OMA" id="HISWICA"/>
<dbReference type="Proteomes" id="UP000007110">
    <property type="component" value="Unassembled WGS sequence"/>
</dbReference>
<keyword evidence="4 7" id="KW-0472">Membrane</keyword>
<feature type="region of interest" description="Disordered" evidence="6">
    <location>
        <begin position="553"/>
        <end position="582"/>
    </location>
</feature>
<keyword evidence="5" id="KW-1015">Disulfide bond</keyword>
<evidence type="ECO:0000256" key="6">
    <source>
        <dbReference type="SAM" id="MobiDB-lite"/>
    </source>
</evidence>
<dbReference type="RefSeq" id="XP_030852439.1">
    <property type="nucleotide sequence ID" value="XM_030996579.1"/>
</dbReference>
<dbReference type="InterPro" id="IPR000203">
    <property type="entry name" value="GPS"/>
</dbReference>
<feature type="transmembrane region" description="Helical" evidence="7">
    <location>
        <begin position="305"/>
        <end position="324"/>
    </location>
</feature>
<dbReference type="Pfam" id="PF00002">
    <property type="entry name" value="7tm_2"/>
    <property type="match status" value="1"/>
</dbReference>
<evidence type="ECO:0000259" key="9">
    <source>
        <dbReference type="PROSITE" id="PS50261"/>
    </source>
</evidence>
<sequence>MEKIVNVGNSSTEVTNNTFRIVDNALGAPDEEFVYAVEFQTSTRILDFLEQQITFQTQGDGNNLTIVGRSVAVVALQIPKASLLKGFGFATLASPDGEEKSNVLNELNENKTMVYFNPDNIPKTTIDASIVLPPYLLENGTVPVTFFIFQTSKLFLSPDQEYDLGGGRRLAVGTRVISATLEGVVNESLPQGGEVETAFLELNVTRDSEAVDNRTCVFWDKTDLGGRWSSEGCRREYNPDINRIRCVCDHLTSFAVLMDVSGDMGLYALDVLGMIGCIIFIICLVITLVTYLSTKKLRSKQPQRILINLCFALLGLYLVFVIGIDRRNTTADCVVVGFLIHFFLLSSMSWMLVEAINMYLLFVKVLAATVSYFMRKAALFAYGLPLLVCIVTVAFDNSLYLGDGNYCFVKPGPALFYGVLLIVALLLAANFTIFGIVMQRLSCRKSVADNKTNQASRGEMWRRVKNAVAISVLLGLTWLFGFLAIGGARVVFNILFLVLNSLQGFLVFFMFCVRQKEVREQWVRWIHCNFAEVKPGQRRSDDFVRAKYKHTGSQDGRTSLAASSSQDIQLPSKGTVSTDTTL</sequence>
<feature type="transmembrane region" description="Helical" evidence="7">
    <location>
        <begin position="415"/>
        <end position="437"/>
    </location>
</feature>
<dbReference type="Gene3D" id="1.20.1070.10">
    <property type="entry name" value="Rhodopsin 7-helix transmembrane proteins"/>
    <property type="match status" value="1"/>
</dbReference>
<evidence type="ECO:0000313" key="11">
    <source>
        <dbReference type="Proteomes" id="UP000007110"/>
    </source>
</evidence>
<organism evidence="10 11">
    <name type="scientific">Strongylocentrotus purpuratus</name>
    <name type="common">Purple sea urchin</name>
    <dbReference type="NCBI Taxonomy" id="7668"/>
    <lineage>
        <taxon>Eukaryota</taxon>
        <taxon>Metazoa</taxon>
        <taxon>Echinodermata</taxon>
        <taxon>Eleutherozoa</taxon>
        <taxon>Echinozoa</taxon>
        <taxon>Echinoidea</taxon>
        <taxon>Euechinoidea</taxon>
        <taxon>Echinacea</taxon>
        <taxon>Camarodonta</taxon>
        <taxon>Echinidea</taxon>
        <taxon>Strongylocentrotidae</taxon>
        <taxon>Strongylocentrotus</taxon>
    </lineage>
</organism>
<dbReference type="OrthoDB" id="10037534at2759"/>
<evidence type="ECO:0000256" key="7">
    <source>
        <dbReference type="SAM" id="Phobius"/>
    </source>
</evidence>
<dbReference type="InterPro" id="IPR057244">
    <property type="entry name" value="GAIN_B"/>
</dbReference>
<accession>A0A7M7T441</accession>
<dbReference type="PRINTS" id="PR00249">
    <property type="entry name" value="GPCRSECRETIN"/>
</dbReference>
<feature type="transmembrane region" description="Helical" evidence="7">
    <location>
        <begin position="271"/>
        <end position="293"/>
    </location>
</feature>
<dbReference type="AlphaFoldDB" id="A0A7M7T441"/>
<reference evidence="10" key="2">
    <citation type="submission" date="2021-01" db="UniProtKB">
        <authorList>
            <consortium name="EnsemblMetazoa"/>
        </authorList>
    </citation>
    <scope>IDENTIFICATION</scope>
</reference>
<evidence type="ECO:0000256" key="1">
    <source>
        <dbReference type="ARBA" id="ARBA00004141"/>
    </source>
</evidence>
<dbReference type="GO" id="GO:0007166">
    <property type="term" value="P:cell surface receptor signaling pathway"/>
    <property type="evidence" value="ECO:0007669"/>
    <property type="project" value="InterPro"/>
</dbReference>
<name>A0A7M7T441_STRPU</name>
<feature type="transmembrane region" description="Helical" evidence="7">
    <location>
        <begin position="336"/>
        <end position="356"/>
    </location>
</feature>
<dbReference type="CDD" id="cd15040">
    <property type="entry name" value="7tmB2_Adhesion"/>
    <property type="match status" value="1"/>
</dbReference>